<dbReference type="Pfam" id="PF00975">
    <property type="entry name" value="Thioesterase"/>
    <property type="match status" value="1"/>
</dbReference>
<dbReference type="EMBL" id="CP023693">
    <property type="protein sequence ID" value="QEV31708.1"/>
    <property type="molecule type" value="Genomic_DNA"/>
</dbReference>
<feature type="domain" description="Thioesterase" evidence="2">
    <location>
        <begin position="27"/>
        <end position="243"/>
    </location>
</feature>
<comment type="similarity">
    <text evidence="1">Belongs to the thioesterase family.</text>
</comment>
<dbReference type="RefSeq" id="WP_062758186.1">
    <property type="nucleotide sequence ID" value="NZ_BMSJ01000018.1"/>
</dbReference>
<dbReference type="Proteomes" id="UP000642014">
    <property type="component" value="Unassembled WGS sequence"/>
</dbReference>
<dbReference type="GeneID" id="95453252"/>
<evidence type="ECO:0000313" key="3">
    <source>
        <dbReference type="EMBL" id="GGR51617.1"/>
    </source>
</evidence>
<evidence type="ECO:0000313" key="5">
    <source>
        <dbReference type="Proteomes" id="UP000326029"/>
    </source>
</evidence>
<reference evidence="4 5" key="2">
    <citation type="submission" date="2017-09" db="EMBL/GenBank/DDBJ databases">
        <authorList>
            <person name="Lee N."/>
            <person name="Cho B.-K."/>
        </authorList>
    </citation>
    <scope>NUCLEOTIDE SEQUENCE [LARGE SCALE GENOMIC DNA]</scope>
    <source>
        <strain evidence="4 5">ATCC 19740</strain>
    </source>
</reference>
<gene>
    <name evidence="4" type="ORF">CP977_05650</name>
    <name evidence="3" type="ORF">GCM10010497_63740</name>
</gene>
<evidence type="ECO:0000256" key="1">
    <source>
        <dbReference type="ARBA" id="ARBA00007169"/>
    </source>
</evidence>
<dbReference type="Gene3D" id="3.40.50.1820">
    <property type="entry name" value="alpha/beta hydrolase"/>
    <property type="match status" value="1"/>
</dbReference>
<proteinExistence type="inferred from homology"/>
<keyword evidence="5" id="KW-1185">Reference proteome</keyword>
<dbReference type="Proteomes" id="UP000326029">
    <property type="component" value="Chromosome"/>
</dbReference>
<dbReference type="EMBL" id="BMSJ01000018">
    <property type="protein sequence ID" value="GGR51617.1"/>
    <property type="molecule type" value="Genomic_DNA"/>
</dbReference>
<dbReference type="GO" id="GO:0008610">
    <property type="term" value="P:lipid biosynthetic process"/>
    <property type="evidence" value="ECO:0007669"/>
    <property type="project" value="TreeGrafter"/>
</dbReference>
<dbReference type="InterPro" id="IPR012223">
    <property type="entry name" value="TEII"/>
</dbReference>
<dbReference type="PANTHER" id="PTHR11487">
    <property type="entry name" value="THIOESTERASE"/>
    <property type="match status" value="1"/>
</dbReference>
<reference evidence="3" key="3">
    <citation type="submission" date="2023-08" db="EMBL/GenBank/DDBJ databases">
        <authorList>
            <person name="Sun Q."/>
            <person name="Ohkuma M."/>
        </authorList>
    </citation>
    <scope>NUCLEOTIDE SEQUENCE</scope>
    <source>
        <strain evidence="3">JCM 4205</strain>
    </source>
</reference>
<evidence type="ECO:0000259" key="2">
    <source>
        <dbReference type="Pfam" id="PF00975"/>
    </source>
</evidence>
<dbReference type="AlphaFoldDB" id="A0AAV4KTL1"/>
<dbReference type="InterPro" id="IPR001031">
    <property type="entry name" value="Thioesterase"/>
</dbReference>
<accession>A0AAV4KTL1</accession>
<evidence type="ECO:0000313" key="6">
    <source>
        <dbReference type="Proteomes" id="UP000642014"/>
    </source>
</evidence>
<sequence>MTGLTADSDVWIRRFHPPAAGEPERTPLVCFPHAGGSAASFHGLSGLLAPAGIEVLAVQYPGRLDRRSEAPMEDVREIAAAVVAALSPWADRRPAYFGHSMGAAVAFEAARLSEPRMLFASGRRAPSTHREEAFHLLDDDALIAETVRLSGVSAELLADPETRDLVLPPLRADYRAIETYRPEPDAVVRVPVEVILGDRDPRVTEEEARAWQAHTTGEFGCTVVPGGGHFYLTDRTDELVALITGRLAAGAESVSVAVARGRRS</sequence>
<evidence type="ECO:0000313" key="4">
    <source>
        <dbReference type="EMBL" id="QEV31708.1"/>
    </source>
</evidence>
<dbReference type="PANTHER" id="PTHR11487:SF0">
    <property type="entry name" value="S-ACYL FATTY ACID SYNTHASE THIOESTERASE, MEDIUM CHAIN"/>
    <property type="match status" value="1"/>
</dbReference>
<dbReference type="SUPFAM" id="SSF53474">
    <property type="entry name" value="alpha/beta-Hydrolases"/>
    <property type="match status" value="1"/>
</dbReference>
<reference evidence="3 6" key="1">
    <citation type="journal article" date="2014" name="Int. J. Syst. Evol. Microbiol.">
        <title>Complete genome sequence of Corynebacterium casei LMG S-19264T (=DSM 44701T), isolated from a smear-ripened cheese.</title>
        <authorList>
            <consortium name="US DOE Joint Genome Institute (JGI-PGF)"/>
            <person name="Walter F."/>
            <person name="Albersmeier A."/>
            <person name="Kalinowski J."/>
            <person name="Ruckert C."/>
        </authorList>
    </citation>
    <scope>NUCLEOTIDE SEQUENCE [LARGE SCALE GENOMIC DNA]</scope>
    <source>
        <strain evidence="3 6">JCM 4205</strain>
    </source>
</reference>
<name>A0AAV4KTL1_9ACTN</name>
<organism evidence="3 6">
    <name type="scientific">Streptomyces cinereoruber</name>
    <dbReference type="NCBI Taxonomy" id="67260"/>
    <lineage>
        <taxon>Bacteria</taxon>
        <taxon>Bacillati</taxon>
        <taxon>Actinomycetota</taxon>
        <taxon>Actinomycetes</taxon>
        <taxon>Kitasatosporales</taxon>
        <taxon>Streptomycetaceae</taxon>
        <taxon>Streptomyces</taxon>
    </lineage>
</organism>
<dbReference type="InterPro" id="IPR029058">
    <property type="entry name" value="AB_hydrolase_fold"/>
</dbReference>
<protein>
    <submittedName>
        <fullName evidence="3">Thioesterase</fullName>
    </submittedName>
</protein>